<comment type="catalytic activity">
    <reaction evidence="1">
        <text>4-hydroxy-4-methyl-2-oxoglutarate = 2 pyruvate</text>
        <dbReference type="Rhea" id="RHEA:22748"/>
        <dbReference type="ChEBI" id="CHEBI:15361"/>
        <dbReference type="ChEBI" id="CHEBI:58276"/>
        <dbReference type="EC" id="4.1.3.17"/>
    </reaction>
</comment>
<dbReference type="PANTHER" id="PTHR33254:SF16">
    <property type="entry name" value="BLR3842 PROTEIN"/>
    <property type="match status" value="1"/>
</dbReference>
<dbReference type="Pfam" id="PF03737">
    <property type="entry name" value="RraA-like"/>
    <property type="match status" value="1"/>
</dbReference>
<dbReference type="RefSeq" id="WP_377258309.1">
    <property type="nucleotide sequence ID" value="NZ_JBHLUH010000070.1"/>
</dbReference>
<dbReference type="EC" id="4.1.3.17" evidence="5"/>
<dbReference type="InterPro" id="IPR005493">
    <property type="entry name" value="RraA/RraA-like"/>
</dbReference>
<keyword evidence="13" id="KW-1185">Reference proteome</keyword>
<reference evidence="12 13" key="1">
    <citation type="submission" date="2024-09" db="EMBL/GenBank/DDBJ databases">
        <authorList>
            <person name="Sun Q."/>
            <person name="Mori K."/>
        </authorList>
    </citation>
    <scope>NUCLEOTIDE SEQUENCE [LARGE SCALE GENOMIC DNA]</scope>
    <source>
        <strain evidence="12 13">TBRC 3947</strain>
    </source>
</reference>
<dbReference type="Proteomes" id="UP001589867">
    <property type="component" value="Unassembled WGS sequence"/>
</dbReference>
<dbReference type="EMBL" id="JBHLUH010000070">
    <property type="protein sequence ID" value="MFC0532377.1"/>
    <property type="molecule type" value="Genomic_DNA"/>
</dbReference>
<gene>
    <name evidence="12" type="ORF">ACFFIA_32500</name>
</gene>
<evidence type="ECO:0000313" key="13">
    <source>
        <dbReference type="Proteomes" id="UP001589867"/>
    </source>
</evidence>
<evidence type="ECO:0000256" key="1">
    <source>
        <dbReference type="ARBA" id="ARBA00001342"/>
    </source>
</evidence>
<dbReference type="PANTHER" id="PTHR33254">
    <property type="entry name" value="4-HYDROXY-4-METHYL-2-OXOGLUTARATE ALDOLASE 3-RELATED"/>
    <property type="match status" value="1"/>
</dbReference>
<comment type="function">
    <text evidence="8">Catalyzes the aldol cleavage of 4-hydroxy-4-methyl-2-oxoglutarate (HMG) into 2 molecules of pyruvate. Also contains a secondary oxaloacetate (OAA) decarboxylase activity due to the common pyruvate enolate transition state formed following C-C bond cleavage in the retro-aldol and decarboxylation reactions.</text>
</comment>
<sequence length="233" mass="25843">MANPYRYPLPVEELIERYRQLYSGAVYDVLDGFGLPHQALATDLKPVAQDMVIAGPAFPLKGVPDNVGKEELRSRRIHMFNDMRATGVPLVDVRDCSFDTQVAHYGEMNAVVGRASGVVGAVVDGGCRDTGYLIRTGFPVFCRYQTPVEAFRRWSYLEWGGPVGLRGALSSIVPVSPGDFVFGDLDGVVIVPRELVVTVLEKTEDLIRQENDARREFSSGEDPVTVYQRYGRL</sequence>
<name>A0ABV6MCA8_9ACTN</name>
<evidence type="ECO:0000256" key="10">
    <source>
        <dbReference type="ARBA" id="ARBA00032305"/>
    </source>
</evidence>
<accession>A0ABV6MCA8</accession>
<evidence type="ECO:0000256" key="11">
    <source>
        <dbReference type="ARBA" id="ARBA00047973"/>
    </source>
</evidence>
<comment type="similarity">
    <text evidence="3">Belongs to the class II aldolase/RraA-like family.</text>
</comment>
<evidence type="ECO:0000256" key="4">
    <source>
        <dbReference type="ARBA" id="ARBA00011233"/>
    </source>
</evidence>
<comment type="catalytic activity">
    <reaction evidence="11">
        <text>oxaloacetate + H(+) = pyruvate + CO2</text>
        <dbReference type="Rhea" id="RHEA:15641"/>
        <dbReference type="ChEBI" id="CHEBI:15361"/>
        <dbReference type="ChEBI" id="CHEBI:15378"/>
        <dbReference type="ChEBI" id="CHEBI:16452"/>
        <dbReference type="ChEBI" id="CHEBI:16526"/>
        <dbReference type="EC" id="4.1.1.112"/>
    </reaction>
</comment>
<comment type="caution">
    <text evidence="12">The sequence shown here is derived from an EMBL/GenBank/DDBJ whole genome shotgun (WGS) entry which is preliminary data.</text>
</comment>
<evidence type="ECO:0000256" key="7">
    <source>
        <dbReference type="ARBA" id="ARBA00016549"/>
    </source>
</evidence>
<evidence type="ECO:0000256" key="6">
    <source>
        <dbReference type="ARBA" id="ARBA00012947"/>
    </source>
</evidence>
<organism evidence="12 13">
    <name type="scientific">Phytohabitans kaempferiae</name>
    <dbReference type="NCBI Taxonomy" id="1620943"/>
    <lineage>
        <taxon>Bacteria</taxon>
        <taxon>Bacillati</taxon>
        <taxon>Actinomycetota</taxon>
        <taxon>Actinomycetes</taxon>
        <taxon>Micromonosporales</taxon>
        <taxon>Micromonosporaceae</taxon>
    </lineage>
</organism>
<evidence type="ECO:0000256" key="3">
    <source>
        <dbReference type="ARBA" id="ARBA00008621"/>
    </source>
</evidence>
<dbReference type="EC" id="4.1.1.112" evidence="6"/>
<dbReference type="SUPFAM" id="SSF89562">
    <property type="entry name" value="RraA-like"/>
    <property type="match status" value="1"/>
</dbReference>
<comment type="cofactor">
    <cofactor evidence="2">
        <name>a divalent metal cation</name>
        <dbReference type="ChEBI" id="CHEBI:60240"/>
    </cofactor>
</comment>
<dbReference type="Gene3D" id="3.50.30.40">
    <property type="entry name" value="Ribonuclease E inhibitor RraA/RraA-like"/>
    <property type="match status" value="1"/>
</dbReference>
<proteinExistence type="inferred from homology"/>
<dbReference type="InterPro" id="IPR036704">
    <property type="entry name" value="RraA/RraA-like_sf"/>
</dbReference>
<evidence type="ECO:0000256" key="5">
    <source>
        <dbReference type="ARBA" id="ARBA00012213"/>
    </source>
</evidence>
<protein>
    <recommendedName>
        <fullName evidence="7">Putative 4-hydroxy-4-methyl-2-oxoglutarate aldolase</fullName>
        <ecNumber evidence="6">4.1.1.112</ecNumber>
        <ecNumber evidence="5">4.1.3.17</ecNumber>
    </recommendedName>
    <alternativeName>
        <fullName evidence="10">Oxaloacetate decarboxylase</fullName>
    </alternativeName>
    <alternativeName>
        <fullName evidence="9">RraA-like protein</fullName>
    </alternativeName>
</protein>
<evidence type="ECO:0000256" key="2">
    <source>
        <dbReference type="ARBA" id="ARBA00001968"/>
    </source>
</evidence>
<evidence type="ECO:0000256" key="8">
    <source>
        <dbReference type="ARBA" id="ARBA00025046"/>
    </source>
</evidence>
<evidence type="ECO:0000256" key="9">
    <source>
        <dbReference type="ARBA" id="ARBA00030169"/>
    </source>
</evidence>
<comment type="subunit">
    <text evidence="4">Homotrimer.</text>
</comment>
<evidence type="ECO:0000313" key="12">
    <source>
        <dbReference type="EMBL" id="MFC0532377.1"/>
    </source>
</evidence>